<dbReference type="EMBL" id="CP000789">
    <property type="protein sequence ID" value="ABU72057.1"/>
    <property type="molecule type" value="Genomic_DNA"/>
</dbReference>
<reference evidence="1 2" key="1">
    <citation type="submission" date="2007-08" db="EMBL/GenBank/DDBJ databases">
        <authorList>
            <consortium name="The Vibrio harveyi Genome Sequencing Project"/>
            <person name="Bassler B."/>
            <person name="Clifton S.W."/>
            <person name="Fulton L."/>
            <person name="Delehaunty K."/>
            <person name="Fronick C."/>
            <person name="Harrison M."/>
            <person name="Markivic C."/>
            <person name="Fulton R."/>
            <person name="Tin-Wollam A.-M."/>
            <person name="Shah N."/>
            <person name="Pepin K."/>
            <person name="Nash W."/>
            <person name="Thiruvilangam P."/>
            <person name="Bhonagiri V."/>
            <person name="Waters C."/>
            <person name="Tu K.C."/>
            <person name="Irgon J."/>
            <person name="Wilson R.K."/>
        </authorList>
    </citation>
    <scope>NUCLEOTIDE SEQUENCE [LARGE SCALE GENOMIC DNA]</scope>
    <source>
        <strain evidence="2">ATCC BAA-1116 / BB120</strain>
    </source>
</reference>
<protein>
    <submittedName>
        <fullName evidence="1">Uncharacterized protein</fullName>
    </submittedName>
</protein>
<dbReference type="Proteomes" id="UP000008152">
    <property type="component" value="Chromosome I"/>
</dbReference>
<dbReference type="KEGG" id="vha:VIBHAR_03108"/>
<gene>
    <name evidence="1" type="ordered locus">VIBHAR_03108</name>
</gene>
<dbReference type="AlphaFoldDB" id="A7MS65"/>
<name>A7MS65_VIBC1</name>
<proteinExistence type="predicted"/>
<accession>A7MS65</accession>
<evidence type="ECO:0000313" key="1">
    <source>
        <dbReference type="EMBL" id="ABU72057.1"/>
    </source>
</evidence>
<organism evidence="1 2">
    <name type="scientific">Vibrio campbellii (strain ATCC BAA-1116)</name>
    <dbReference type="NCBI Taxonomy" id="2902295"/>
    <lineage>
        <taxon>Bacteria</taxon>
        <taxon>Pseudomonadati</taxon>
        <taxon>Pseudomonadota</taxon>
        <taxon>Gammaproteobacteria</taxon>
        <taxon>Vibrionales</taxon>
        <taxon>Vibrionaceae</taxon>
        <taxon>Vibrio</taxon>
    </lineage>
</organism>
<sequence>MWGALRVRGGCSEDKQLLLASFEKSEEQVMSSAFVLPLSKGELEGVTSF</sequence>
<dbReference type="PATRIC" id="fig|338187.36.peg.3036"/>
<evidence type="ECO:0000313" key="2">
    <source>
        <dbReference type="Proteomes" id="UP000008152"/>
    </source>
</evidence>